<dbReference type="Proteomes" id="UP001597383">
    <property type="component" value="Unassembled WGS sequence"/>
</dbReference>
<dbReference type="Pfam" id="PF00561">
    <property type="entry name" value="Abhydrolase_1"/>
    <property type="match status" value="1"/>
</dbReference>
<dbReference type="InterPro" id="IPR022485">
    <property type="entry name" value="SHCHC_synthase_MenH"/>
</dbReference>
<evidence type="ECO:0000256" key="3">
    <source>
        <dbReference type="HAMAP-Rule" id="MF_01660"/>
    </source>
</evidence>
<dbReference type="SUPFAM" id="SSF53474">
    <property type="entry name" value="alpha/beta-Hydrolases"/>
    <property type="match status" value="1"/>
</dbReference>
<dbReference type="Gene3D" id="3.40.50.1820">
    <property type="entry name" value="alpha/beta hydrolase"/>
    <property type="match status" value="1"/>
</dbReference>
<dbReference type="EMBL" id="JBHUHQ010000010">
    <property type="protein sequence ID" value="MFD2043717.1"/>
    <property type="molecule type" value="Genomic_DNA"/>
</dbReference>
<dbReference type="PRINTS" id="PR00111">
    <property type="entry name" value="ABHYDROLASE"/>
</dbReference>
<dbReference type="InterPro" id="IPR029058">
    <property type="entry name" value="AB_hydrolase_fold"/>
</dbReference>
<protein>
    <recommendedName>
        <fullName evidence="3">Putative 2-succinyl-6-hydroxy-2,4-cyclohexadiene-1-carboxylate synthase</fullName>
        <shortName evidence="3">SHCHC synthase</shortName>
        <ecNumber evidence="3">4.2.99.20</ecNumber>
    </recommendedName>
</protein>
<comment type="caution">
    <text evidence="5">The sequence shown here is derived from an EMBL/GenBank/DDBJ whole genome shotgun (WGS) entry which is preliminary data.</text>
</comment>
<keyword evidence="6" id="KW-1185">Reference proteome</keyword>
<name>A0ABW4VWU0_9BACI</name>
<accession>A0ABW4VWU0</accession>
<comment type="catalytic activity">
    <reaction evidence="3">
        <text>5-enolpyruvoyl-6-hydroxy-2-succinyl-cyclohex-3-ene-1-carboxylate = (1R,6R)-6-hydroxy-2-succinyl-cyclohexa-2,4-diene-1-carboxylate + pyruvate</text>
        <dbReference type="Rhea" id="RHEA:25597"/>
        <dbReference type="ChEBI" id="CHEBI:15361"/>
        <dbReference type="ChEBI" id="CHEBI:58689"/>
        <dbReference type="ChEBI" id="CHEBI:58818"/>
        <dbReference type="EC" id="4.2.99.20"/>
    </reaction>
</comment>
<sequence length="268" mass="30577">MKFTTGDATYWYEVYGSGEPIVLLHGFTGSTQTWSNFITKWKSSLQIIAIDLPGHGRTNTPTPKTMIACCQDLNKLFHHLHLETFHLVGYSMGGRTALSFSMMYPDFIKSLILESASPGLAVRTEREKRREKDVELAQRIEQEGVTNFVSYWENIPLFSSQKKLSATIQQSIRNERVSQEKDGLASSLRYMGTGSQPSWWEELKSFRKPVLLVVGELDEKFQLINQRMEKHLQKSNLTVVKNAGHAIHVEQAEIFGKIVTEFIFQNSN</sequence>
<comment type="pathway">
    <text evidence="3">Quinol/quinone metabolism; menaquinone biosynthesis.</text>
</comment>
<keyword evidence="1 3" id="KW-0474">Menaquinone biosynthesis</keyword>
<reference evidence="6" key="1">
    <citation type="journal article" date="2019" name="Int. J. Syst. Evol. Microbiol.">
        <title>The Global Catalogue of Microorganisms (GCM) 10K type strain sequencing project: providing services to taxonomists for standard genome sequencing and annotation.</title>
        <authorList>
            <consortium name="The Broad Institute Genomics Platform"/>
            <consortium name="The Broad Institute Genome Sequencing Center for Infectious Disease"/>
            <person name="Wu L."/>
            <person name="Ma J."/>
        </authorList>
    </citation>
    <scope>NUCLEOTIDE SEQUENCE [LARGE SCALE GENOMIC DNA]</scope>
    <source>
        <strain evidence="6">R28</strain>
    </source>
</reference>
<comment type="pathway">
    <text evidence="3">Quinol/quinone metabolism; 1,4-dihydroxy-2-naphthoate biosynthesis; 1,4-dihydroxy-2-naphthoate from chorismate: step 3/7.</text>
</comment>
<comment type="similarity">
    <text evidence="3">Belongs to the AB hydrolase superfamily. MenH family.</text>
</comment>
<evidence type="ECO:0000256" key="1">
    <source>
        <dbReference type="ARBA" id="ARBA00022428"/>
    </source>
</evidence>
<evidence type="ECO:0000313" key="6">
    <source>
        <dbReference type="Proteomes" id="UP001597383"/>
    </source>
</evidence>
<dbReference type="RefSeq" id="WP_377555771.1">
    <property type="nucleotide sequence ID" value="NZ_JBHUHQ010000010.1"/>
</dbReference>
<dbReference type="InterPro" id="IPR000073">
    <property type="entry name" value="AB_hydrolase_1"/>
</dbReference>
<evidence type="ECO:0000313" key="5">
    <source>
        <dbReference type="EMBL" id="MFD2043717.1"/>
    </source>
</evidence>
<proteinExistence type="inferred from homology"/>
<dbReference type="PANTHER" id="PTHR42916:SF1">
    <property type="entry name" value="PROTEIN PHYLLO, CHLOROPLASTIC"/>
    <property type="match status" value="1"/>
</dbReference>
<dbReference type="EC" id="4.2.99.20" evidence="3"/>
<dbReference type="NCBIfam" id="TIGR03695">
    <property type="entry name" value="menH_SHCHC"/>
    <property type="match status" value="1"/>
</dbReference>
<comment type="function">
    <text evidence="3">Catalyzes a proton abstraction reaction that results in 2,5-elimination of pyruvate from 2-succinyl-5-enolpyruvyl-6-hydroxy-3-cyclohexene-1-carboxylate (SEPHCHC) and the formation of 2-succinyl-6-hydroxy-2,4-cyclohexadiene-1-carboxylate (SHCHC).</text>
</comment>
<feature type="domain" description="AB hydrolase-1" evidence="4">
    <location>
        <begin position="20"/>
        <end position="250"/>
    </location>
</feature>
<dbReference type="HAMAP" id="MF_01660">
    <property type="entry name" value="MenH"/>
    <property type="match status" value="1"/>
</dbReference>
<dbReference type="PANTHER" id="PTHR42916">
    <property type="entry name" value="2-SUCCINYL-5-ENOLPYRUVYL-6-HYDROXY-3-CYCLOHEXENE-1-CARBOXYLATE SYNTHASE"/>
    <property type="match status" value="1"/>
</dbReference>
<gene>
    <name evidence="3 5" type="primary">menH</name>
    <name evidence="5" type="ORF">ACFSJF_05425</name>
</gene>
<evidence type="ECO:0000256" key="2">
    <source>
        <dbReference type="ARBA" id="ARBA00023239"/>
    </source>
</evidence>
<comment type="subunit">
    <text evidence="3">Monomer.</text>
</comment>
<dbReference type="GO" id="GO:0070205">
    <property type="term" value="F:2-succinyl-6-hydroxy-2,4-cyclohexadiene-1-carboxylate synthase activity"/>
    <property type="evidence" value="ECO:0007669"/>
    <property type="project" value="UniProtKB-EC"/>
</dbReference>
<organism evidence="5 6">
    <name type="scientific">Ornithinibacillus salinisoli</name>
    <dbReference type="NCBI Taxonomy" id="1848459"/>
    <lineage>
        <taxon>Bacteria</taxon>
        <taxon>Bacillati</taxon>
        <taxon>Bacillota</taxon>
        <taxon>Bacilli</taxon>
        <taxon>Bacillales</taxon>
        <taxon>Bacillaceae</taxon>
        <taxon>Ornithinibacillus</taxon>
    </lineage>
</organism>
<evidence type="ECO:0000259" key="4">
    <source>
        <dbReference type="Pfam" id="PF00561"/>
    </source>
</evidence>
<keyword evidence="2 3" id="KW-0456">Lyase</keyword>